<dbReference type="RefSeq" id="WP_275110829.1">
    <property type="nucleotide sequence ID" value="NZ_JAKJSC010000004.1"/>
</dbReference>
<reference evidence="4 5" key="1">
    <citation type="submission" date="2022-01" db="EMBL/GenBank/DDBJ databases">
        <title>Labilibaculum sp. nov, a marine bacterium isolated from Antarctica.</title>
        <authorList>
            <person name="Dai W."/>
        </authorList>
    </citation>
    <scope>NUCLEOTIDE SEQUENCE [LARGE SCALE GENOMIC DNA]</scope>
    <source>
        <strain evidence="4 5">DW002</strain>
    </source>
</reference>
<dbReference type="Proteomes" id="UP001528920">
    <property type="component" value="Unassembled WGS sequence"/>
</dbReference>
<evidence type="ECO:0000259" key="3">
    <source>
        <dbReference type="Pfam" id="PF00884"/>
    </source>
</evidence>
<dbReference type="Pfam" id="PF00884">
    <property type="entry name" value="Sulfatase"/>
    <property type="match status" value="1"/>
</dbReference>
<dbReference type="EMBL" id="JAKJSC010000004">
    <property type="protein sequence ID" value="MDE5419498.1"/>
    <property type="molecule type" value="Genomic_DNA"/>
</dbReference>
<evidence type="ECO:0000256" key="2">
    <source>
        <dbReference type="ARBA" id="ARBA00022801"/>
    </source>
</evidence>
<evidence type="ECO:0000313" key="4">
    <source>
        <dbReference type="EMBL" id="MDE5419498.1"/>
    </source>
</evidence>
<dbReference type="InterPro" id="IPR000917">
    <property type="entry name" value="Sulfatase_N"/>
</dbReference>
<evidence type="ECO:0000313" key="5">
    <source>
        <dbReference type="Proteomes" id="UP001528920"/>
    </source>
</evidence>
<dbReference type="InterPro" id="IPR017850">
    <property type="entry name" value="Alkaline_phosphatase_core_sf"/>
</dbReference>
<dbReference type="SUPFAM" id="SSF53649">
    <property type="entry name" value="Alkaline phosphatase-like"/>
    <property type="match status" value="1"/>
</dbReference>
<dbReference type="PROSITE" id="PS51257">
    <property type="entry name" value="PROKAR_LIPOPROTEIN"/>
    <property type="match status" value="1"/>
</dbReference>
<dbReference type="Gene3D" id="3.40.720.10">
    <property type="entry name" value="Alkaline Phosphatase, subunit A"/>
    <property type="match status" value="1"/>
</dbReference>
<feature type="domain" description="Sulfatase N-terminal" evidence="3">
    <location>
        <begin position="32"/>
        <end position="316"/>
    </location>
</feature>
<keyword evidence="5" id="KW-1185">Reference proteome</keyword>
<evidence type="ECO:0000256" key="1">
    <source>
        <dbReference type="ARBA" id="ARBA00008779"/>
    </source>
</evidence>
<proteinExistence type="inferred from homology"/>
<dbReference type="CDD" id="cd16027">
    <property type="entry name" value="SGSH"/>
    <property type="match status" value="1"/>
</dbReference>
<protein>
    <submittedName>
        <fullName evidence="4">Sulfatase</fullName>
    </submittedName>
</protein>
<comment type="caution">
    <text evidence="4">The sequence shown here is derived from an EMBL/GenBank/DDBJ whole genome shotgun (WGS) entry which is preliminary data.</text>
</comment>
<keyword evidence="2" id="KW-0378">Hydrolase</keyword>
<gene>
    <name evidence="4" type="ORF">L3049_16010</name>
</gene>
<comment type="similarity">
    <text evidence="1">Belongs to the sulfatase family.</text>
</comment>
<dbReference type="PANTHER" id="PTHR42693">
    <property type="entry name" value="ARYLSULFATASE FAMILY MEMBER"/>
    <property type="match status" value="1"/>
</dbReference>
<name>A0ABT5VVP7_9BACT</name>
<organism evidence="4 5">
    <name type="scientific">Paralabilibaculum antarcticum</name>
    <dbReference type="NCBI Taxonomy" id="2912572"/>
    <lineage>
        <taxon>Bacteria</taxon>
        <taxon>Pseudomonadati</taxon>
        <taxon>Bacteroidota</taxon>
        <taxon>Bacteroidia</taxon>
        <taxon>Marinilabiliales</taxon>
        <taxon>Marinifilaceae</taxon>
        <taxon>Paralabilibaculum</taxon>
    </lineage>
</organism>
<dbReference type="PANTHER" id="PTHR42693:SF53">
    <property type="entry name" value="ENDO-4-O-SULFATASE"/>
    <property type="match status" value="1"/>
</dbReference>
<dbReference type="InterPro" id="IPR050738">
    <property type="entry name" value="Sulfatase"/>
</dbReference>
<accession>A0ABT5VVP7</accession>
<sequence>MSYFKNSSLIILLIVAQSFIACKQEAKIDEKPNVLWICLEDTAPLLSCYGTTIIETPNIDKLASKGEIFTNAFMPAPVCSASRSSVITGMMSTTLGLHNHHSSRTVESAIYLPDTISTIPEIFKKNGYFTFNNGKDDYNFTYDRRDLYDQDYSYHPLYGKSGKRIDLSVLKDKGPFFGQIQLYGGKEIFSSKFKERVKSPVNREKIKLPPYLPNHPAIIEEYANHLDAIQITDGRLGEILTNLKENGLLNNTIIFFFSDHGMRLTRNKQFLYDGGIHVPLIVADFRENKKIKANSSNDILISGIDLGPSSLALAGISIPQYMEGRDVFVEDYKEREFVISTRDRCDFSIDRIRSVRSKEFKYIRNFLTDRPYMQPSYMDADGVEFVKVMKQLHAENKLDSIQDRFMSLERPKEELYNLKEDPFELNNLASNPNYSSELSKYANVLNQWIVETDDQGQYPENEEALKLMLGIWGKNAINPEYDPLRVKYKDFGGSLYDFKNARWKNVNVPVE</sequence>